<dbReference type="AlphaFoldDB" id="K9E019"/>
<keyword evidence="2" id="KW-1185">Reference proteome</keyword>
<dbReference type="EMBL" id="AGZI01000022">
    <property type="protein sequence ID" value="EKU82770.1"/>
    <property type="molecule type" value="Genomic_DNA"/>
</dbReference>
<reference evidence="1 2" key="1">
    <citation type="submission" date="2012-09" db="EMBL/GenBank/DDBJ databases">
        <title>The Genome Sequence of Massilia timonae CCUG 45783.</title>
        <authorList>
            <consortium name="The Broad Institute Genome Sequencing Platform"/>
            <person name="Earl A."/>
            <person name="Ward D."/>
            <person name="Feldgarden M."/>
            <person name="Gevers D."/>
            <person name="Huys G."/>
            <person name="Walker B."/>
            <person name="Young S.K."/>
            <person name="Zeng Q."/>
            <person name="Gargeya S."/>
            <person name="Fitzgerald M."/>
            <person name="Haas B."/>
            <person name="Abouelleil A."/>
            <person name="Alvarado L."/>
            <person name="Arachchi H.M."/>
            <person name="Berlin A.M."/>
            <person name="Chapman S.B."/>
            <person name="Goldberg J."/>
            <person name="Griggs A."/>
            <person name="Gujja S."/>
            <person name="Hansen M."/>
            <person name="Howarth C."/>
            <person name="Imamovic A."/>
            <person name="Larimer J."/>
            <person name="McCowen C."/>
            <person name="Montmayeur A."/>
            <person name="Murphy C."/>
            <person name="Neiman D."/>
            <person name="Pearson M."/>
            <person name="Priest M."/>
            <person name="Roberts A."/>
            <person name="Saif S."/>
            <person name="Shea T."/>
            <person name="Sisk P."/>
            <person name="Sykes S."/>
            <person name="Wortman J."/>
            <person name="Nusbaum C."/>
            <person name="Birren B."/>
        </authorList>
    </citation>
    <scope>NUCLEOTIDE SEQUENCE [LARGE SCALE GENOMIC DNA]</scope>
    <source>
        <strain evidence="1 2">CCUG 45783</strain>
    </source>
</reference>
<name>K9E019_9BURK</name>
<gene>
    <name evidence="1" type="ORF">HMPREF9710_01957</name>
</gene>
<accession>K9E019</accession>
<organism evidence="1 2">
    <name type="scientific">Massilia timonae CCUG 45783</name>
    <dbReference type="NCBI Taxonomy" id="883126"/>
    <lineage>
        <taxon>Bacteria</taxon>
        <taxon>Pseudomonadati</taxon>
        <taxon>Pseudomonadota</taxon>
        <taxon>Betaproteobacteria</taxon>
        <taxon>Burkholderiales</taxon>
        <taxon>Oxalobacteraceae</taxon>
        <taxon>Telluria group</taxon>
        <taxon>Massilia</taxon>
    </lineage>
</organism>
<evidence type="ECO:0000313" key="1">
    <source>
        <dbReference type="EMBL" id="EKU82770.1"/>
    </source>
</evidence>
<evidence type="ECO:0000313" key="2">
    <source>
        <dbReference type="Proteomes" id="UP000009874"/>
    </source>
</evidence>
<dbReference type="Proteomes" id="UP000009874">
    <property type="component" value="Unassembled WGS sequence"/>
</dbReference>
<sequence>MIHMQVAALCGSTLAGNWPFARASVSCASMRARHSATASRLRTRAESTSSVNSVLRVAISNTRRAFSSLTTMCSTAISSSRKRCSGSATSRSPSCWMAVSIGIVARSIIALNSAPLSTKCQ</sequence>
<proteinExistence type="predicted"/>
<comment type="caution">
    <text evidence="1">The sequence shown here is derived from an EMBL/GenBank/DDBJ whole genome shotgun (WGS) entry which is preliminary data.</text>
</comment>
<dbReference type="HOGENOM" id="CLU_2035294_0_0_4"/>
<protein>
    <submittedName>
        <fullName evidence="1">Uncharacterized protein</fullName>
    </submittedName>
</protein>